<keyword evidence="3" id="KW-0378">Hydrolase</keyword>
<evidence type="ECO:0000313" key="4">
    <source>
        <dbReference type="Proteomes" id="UP000677265"/>
    </source>
</evidence>
<accession>A0A942T274</accession>
<protein>
    <submittedName>
        <fullName evidence="2 3">Sulfatase</fullName>
    </submittedName>
</protein>
<dbReference type="GO" id="GO:0016787">
    <property type="term" value="F:hydrolase activity"/>
    <property type="evidence" value="ECO:0007669"/>
    <property type="project" value="UniProtKB-KW"/>
</dbReference>
<dbReference type="AlphaFoldDB" id="A0A942T274"/>
<dbReference type="CDD" id="cd16148">
    <property type="entry name" value="sulfatase_like"/>
    <property type="match status" value="1"/>
</dbReference>
<dbReference type="Gene3D" id="3.40.720.10">
    <property type="entry name" value="Alkaline Phosphatase, subunit A"/>
    <property type="match status" value="1"/>
</dbReference>
<evidence type="ECO:0000313" key="2">
    <source>
        <dbReference type="EMBL" id="MBS4184100.1"/>
    </source>
</evidence>
<dbReference type="Proteomes" id="UP000677265">
    <property type="component" value="Unassembled WGS sequence"/>
</dbReference>
<organism evidence="2">
    <name type="scientific">Neobacillus citreus</name>
    <dbReference type="NCBI Taxonomy" id="2833578"/>
    <lineage>
        <taxon>Bacteria</taxon>
        <taxon>Bacillati</taxon>
        <taxon>Bacillota</taxon>
        <taxon>Bacilli</taxon>
        <taxon>Bacillales</taxon>
        <taxon>Bacillaceae</taxon>
        <taxon>Neobacillus</taxon>
    </lineage>
</organism>
<keyword evidence="4" id="KW-1185">Reference proteome</keyword>
<evidence type="ECO:0000259" key="1">
    <source>
        <dbReference type="Pfam" id="PF00884"/>
    </source>
</evidence>
<dbReference type="InterPro" id="IPR017850">
    <property type="entry name" value="Alkaline_phosphatase_core_sf"/>
</dbReference>
<dbReference type="EMBL" id="JAGYPE010000004">
    <property type="protein sequence ID" value="MBS4184100.1"/>
    <property type="molecule type" value="Genomic_DNA"/>
</dbReference>
<comment type="caution">
    <text evidence="2">The sequence shown here is derived from an EMBL/GenBank/DDBJ whole genome shotgun (WGS) entry which is preliminary data.</text>
</comment>
<evidence type="ECO:0000313" key="3">
    <source>
        <dbReference type="EMBL" id="MCH6267206.1"/>
    </source>
</evidence>
<dbReference type="PANTHER" id="PTHR43751">
    <property type="entry name" value="SULFATASE"/>
    <property type="match status" value="1"/>
</dbReference>
<dbReference type="Pfam" id="PF00884">
    <property type="entry name" value="Sulfatase"/>
    <property type="match status" value="1"/>
</dbReference>
<dbReference type="PANTHER" id="PTHR43751:SF3">
    <property type="entry name" value="SULFATASE N-TERMINAL DOMAIN-CONTAINING PROTEIN"/>
    <property type="match status" value="1"/>
</dbReference>
<dbReference type="InterPro" id="IPR052701">
    <property type="entry name" value="GAG_Ulvan_Degrading_Sulfatases"/>
</dbReference>
<reference evidence="2" key="1">
    <citation type="submission" date="2021-05" db="EMBL/GenBank/DDBJ databases">
        <title>Novel Bacillus species.</title>
        <authorList>
            <person name="Liu G."/>
        </authorList>
    </citation>
    <scope>NUCLEOTIDE SEQUENCE</scope>
    <source>
        <strain evidence="2 4">FJAT-50051</strain>
    </source>
</reference>
<name>A0A942T274_9BACI</name>
<dbReference type="SUPFAM" id="SSF53649">
    <property type="entry name" value="Alkaline phosphatase-like"/>
    <property type="match status" value="1"/>
</dbReference>
<proteinExistence type="predicted"/>
<gene>
    <name evidence="3" type="ORF">KHB02_016940</name>
    <name evidence="2" type="ORF">KHB02_22150</name>
</gene>
<feature type="domain" description="Sulfatase N-terminal" evidence="1">
    <location>
        <begin position="3"/>
        <end position="331"/>
    </location>
</feature>
<dbReference type="InterPro" id="IPR000917">
    <property type="entry name" value="Sulfatase_N"/>
</dbReference>
<dbReference type="EMBL" id="JAGYPE020000032">
    <property type="protein sequence ID" value="MCH6267206.1"/>
    <property type="molecule type" value="Genomic_DNA"/>
</dbReference>
<dbReference type="RefSeq" id="WP_213144013.1">
    <property type="nucleotide sequence ID" value="NZ_JAGYPE020000032.1"/>
</dbReference>
<sequence length="485" mass="56391">MRIVYFDIDSLRPDHLGCYGYQRNTSPNIDQLAKDGVRFSQMYCASSPCVPARASFISGRFGINHGALTHWGPGCQFYYPQGDFHSKEMPFFTRYLREADHRTITFSSFADRHHAWWFFAGWDEVHTHTLKGGNEDAHEVNNAVLPWIKEHGKDENYFLHIQYWDPHSAYTYPKEYAEQFAGKPIPDYPDEAAIQKHRKDAHPRSAKFLHWTENYNTLPQDTMPYEIENREDFRKLIDGYDGGISYMDQHLGQIINAYRELGIEDEICFIITADHAESFGEQGSYLEHGMATKAVHHIPLIVRAPGMAKGKVNDHFTYNVDIMATVAEMLGLPVPTGWDGTSFLPVLKDEEVEGRDYLVLEHGLYACQRAVMDRKWYFLYTYHPGFYQIDDVILYDLENDPHQQVNVAQDYPEVVAKMYLRLSKWIEENLAKNGVGKDPMRDILASGGPFRYLEPQDWVLRLENAGWHKEAEEYRRKYMKAPVQY</sequence>